<comment type="caution">
    <text evidence="3">The sequence shown here is derived from an EMBL/GenBank/DDBJ whole genome shotgun (WGS) entry which is preliminary data.</text>
</comment>
<gene>
    <name evidence="3" type="ORF">LCGC14_2509900</name>
</gene>
<dbReference type="PROSITE" id="PS50977">
    <property type="entry name" value="HTH_TETR_2"/>
    <property type="match status" value="1"/>
</dbReference>
<sequence length="87" mass="9798">MPRPYSMAKREKAKDRIRRQIERALIRVLVSQPYDTTTITGIAREASVSTRTVQRHFGSKDQVLAAALRYPGGALGEDLSSRGRREV</sequence>
<dbReference type="AlphaFoldDB" id="A0A0F9DSX2"/>
<evidence type="ECO:0000313" key="3">
    <source>
        <dbReference type="EMBL" id="KKL15008.1"/>
    </source>
</evidence>
<evidence type="ECO:0000256" key="1">
    <source>
        <dbReference type="ARBA" id="ARBA00023125"/>
    </source>
</evidence>
<dbReference type="Gene3D" id="1.10.357.10">
    <property type="entry name" value="Tetracycline Repressor, domain 2"/>
    <property type="match status" value="1"/>
</dbReference>
<reference evidence="3" key="1">
    <citation type="journal article" date="2015" name="Nature">
        <title>Complex archaea that bridge the gap between prokaryotes and eukaryotes.</title>
        <authorList>
            <person name="Spang A."/>
            <person name="Saw J.H."/>
            <person name="Jorgensen S.L."/>
            <person name="Zaremba-Niedzwiedzka K."/>
            <person name="Martijn J."/>
            <person name="Lind A.E."/>
            <person name="van Eijk R."/>
            <person name="Schleper C."/>
            <person name="Guy L."/>
            <person name="Ettema T.J."/>
        </authorList>
    </citation>
    <scope>NUCLEOTIDE SEQUENCE</scope>
</reference>
<dbReference type="SUPFAM" id="SSF46689">
    <property type="entry name" value="Homeodomain-like"/>
    <property type="match status" value="1"/>
</dbReference>
<evidence type="ECO:0000259" key="2">
    <source>
        <dbReference type="PROSITE" id="PS50977"/>
    </source>
</evidence>
<dbReference type="EMBL" id="LAZR01040231">
    <property type="protein sequence ID" value="KKL15008.1"/>
    <property type="molecule type" value="Genomic_DNA"/>
</dbReference>
<dbReference type="InterPro" id="IPR001647">
    <property type="entry name" value="HTH_TetR"/>
</dbReference>
<dbReference type="GO" id="GO:0003677">
    <property type="term" value="F:DNA binding"/>
    <property type="evidence" value="ECO:0007669"/>
    <property type="project" value="UniProtKB-KW"/>
</dbReference>
<protein>
    <recommendedName>
        <fullName evidence="2">HTH tetR-type domain-containing protein</fullName>
    </recommendedName>
</protein>
<keyword evidence="1" id="KW-0238">DNA-binding</keyword>
<organism evidence="3">
    <name type="scientific">marine sediment metagenome</name>
    <dbReference type="NCBI Taxonomy" id="412755"/>
    <lineage>
        <taxon>unclassified sequences</taxon>
        <taxon>metagenomes</taxon>
        <taxon>ecological metagenomes</taxon>
    </lineage>
</organism>
<dbReference type="InterPro" id="IPR009057">
    <property type="entry name" value="Homeodomain-like_sf"/>
</dbReference>
<proteinExistence type="predicted"/>
<feature type="domain" description="HTH tetR-type" evidence="2">
    <location>
        <begin position="15"/>
        <end position="75"/>
    </location>
</feature>
<dbReference type="Pfam" id="PF00440">
    <property type="entry name" value="TetR_N"/>
    <property type="match status" value="1"/>
</dbReference>
<name>A0A0F9DSX2_9ZZZZ</name>
<accession>A0A0F9DSX2</accession>